<comment type="cofactor">
    <cofactor evidence="9">
        <name>Fe(2+)</name>
        <dbReference type="ChEBI" id="CHEBI:29033"/>
    </cofactor>
    <text evidence="9">Binds 1 Fe(2+) cation per monomer.</text>
</comment>
<dbReference type="SUPFAM" id="SSF51182">
    <property type="entry name" value="RmlC-like cupins"/>
    <property type="match status" value="1"/>
</dbReference>
<evidence type="ECO:0000256" key="5">
    <source>
        <dbReference type="ARBA" id="ARBA00022964"/>
    </source>
</evidence>
<dbReference type="InterPro" id="IPR004313">
    <property type="entry name" value="ARD"/>
</dbReference>
<dbReference type="GO" id="GO:0019509">
    <property type="term" value="P:L-methionine salvage from methylthioadenosine"/>
    <property type="evidence" value="ECO:0007669"/>
    <property type="project" value="UniProtKB-UniRule"/>
</dbReference>
<keyword evidence="4 9" id="KW-0479">Metal-binding</keyword>
<dbReference type="InterPro" id="IPR011051">
    <property type="entry name" value="RmlC_Cupin_sf"/>
</dbReference>
<evidence type="ECO:0000256" key="8">
    <source>
        <dbReference type="ARBA" id="ARBA00023167"/>
    </source>
</evidence>
<dbReference type="GO" id="GO:0010308">
    <property type="term" value="F:acireductone dioxygenase (Ni2+-requiring) activity"/>
    <property type="evidence" value="ECO:0007669"/>
    <property type="project" value="UniProtKB-UniRule"/>
</dbReference>
<dbReference type="GO" id="GO:0016151">
    <property type="term" value="F:nickel cation binding"/>
    <property type="evidence" value="ECO:0007669"/>
    <property type="project" value="UniProtKB-UniRule"/>
</dbReference>
<feature type="site" description="May play a role in transmitting local conformational changes" evidence="9">
    <location>
        <position position="102"/>
    </location>
</feature>
<dbReference type="GO" id="GO:0005506">
    <property type="term" value="F:iron ion binding"/>
    <property type="evidence" value="ECO:0007669"/>
    <property type="project" value="UniProtKB-UniRule"/>
</dbReference>
<sequence>MSCLTVYYESHPEQPNKVLTQGEHIGATLAEVGVRFERWQASHPVTPVNSQEEVIAVYRSEIDRLITERGYQTVDVISMKTDHPQKAELRAKFLNEHYHNEDEVRFFVSGRGLFALHIDEYIYAVLCEKGDLISVPAGIPHWFDMSEEPNFVAIRLFNNPEGWVAHFTGKDIASRFPRLEIEA</sequence>
<keyword evidence="6 9" id="KW-0560">Oxidoreductase</keyword>
<feature type="site" description="Important to generate the dianion" evidence="9">
    <location>
        <position position="105"/>
    </location>
</feature>
<evidence type="ECO:0000256" key="1">
    <source>
        <dbReference type="ARBA" id="ARBA00000428"/>
    </source>
</evidence>
<dbReference type="CDD" id="cd02232">
    <property type="entry name" value="cupin_ARD"/>
    <property type="match status" value="1"/>
</dbReference>
<feature type="binding site" evidence="9">
    <location>
        <position position="103"/>
    </location>
    <ligand>
        <name>Fe(2+)</name>
        <dbReference type="ChEBI" id="CHEBI:29033"/>
    </ligand>
</feature>
<dbReference type="Gene3D" id="2.60.120.10">
    <property type="entry name" value="Jelly Rolls"/>
    <property type="match status" value="1"/>
</dbReference>
<feature type="binding site" evidence="9">
    <location>
        <position position="99"/>
    </location>
    <ligand>
        <name>Ni(2+)</name>
        <dbReference type="ChEBI" id="CHEBI:49786"/>
    </ligand>
</feature>
<dbReference type="AlphaFoldDB" id="A0A562QAR3"/>
<accession>A0A562QAR3</accession>
<evidence type="ECO:0000256" key="9">
    <source>
        <dbReference type="HAMAP-Rule" id="MF_01682"/>
    </source>
</evidence>
<feature type="binding site" evidence="9">
    <location>
        <position position="97"/>
    </location>
    <ligand>
        <name>Ni(2+)</name>
        <dbReference type="ChEBI" id="CHEBI:49786"/>
    </ligand>
</feature>
<dbReference type="PANTHER" id="PTHR23418">
    <property type="entry name" value="ACIREDUCTONE DIOXYGENASE"/>
    <property type="match status" value="1"/>
</dbReference>
<feature type="site" description="May play a role in metal incorporation in vivo" evidence="9">
    <location>
        <position position="96"/>
    </location>
</feature>
<dbReference type="HAMAP" id="MF_01682">
    <property type="entry name" value="Salvage_MtnD"/>
    <property type="match status" value="1"/>
</dbReference>
<feature type="binding site" evidence="9">
    <location>
        <position position="141"/>
    </location>
    <ligand>
        <name>Ni(2+)</name>
        <dbReference type="ChEBI" id="CHEBI:49786"/>
    </ligand>
</feature>
<comment type="catalytic activity">
    <reaction evidence="1 9">
        <text>1,2-dihydroxy-5-(methylsulfanyl)pent-1-en-3-one + O2 = 4-methylsulfanyl-2-oxobutanoate + formate + 2 H(+)</text>
        <dbReference type="Rhea" id="RHEA:24504"/>
        <dbReference type="ChEBI" id="CHEBI:15378"/>
        <dbReference type="ChEBI" id="CHEBI:15379"/>
        <dbReference type="ChEBI" id="CHEBI:15740"/>
        <dbReference type="ChEBI" id="CHEBI:16723"/>
        <dbReference type="ChEBI" id="CHEBI:49252"/>
        <dbReference type="EC" id="1.13.11.54"/>
    </reaction>
</comment>
<dbReference type="InterPro" id="IPR023956">
    <property type="entry name" value="ARD_bac"/>
</dbReference>
<keyword evidence="2 9" id="KW-0533">Nickel</keyword>
<protein>
    <recommendedName>
        <fullName evidence="9">Acireductone dioxygenase</fullName>
    </recommendedName>
    <alternativeName>
        <fullName evidence="9">1,2-dihydroxy-3-keto-5-methylthiopentene dioxygenase</fullName>
        <shortName evidence="9">DHK-MTPene dioxygenase</shortName>
    </alternativeName>
    <alternativeName>
        <fullName evidence="9">Acireductone dioxygenase (Fe(2+)-requiring)</fullName>
        <shortName evidence="9">ARD'</shortName>
        <shortName evidence="9">Fe-ARD</shortName>
        <ecNumber evidence="9">1.13.11.54</ecNumber>
    </alternativeName>
    <alternativeName>
        <fullName evidence="9">Acireductone dioxygenase (Ni(2+)-requiring)</fullName>
        <shortName evidence="9">ARD</shortName>
        <shortName evidence="9">Ni-ARD</shortName>
        <ecNumber evidence="9">1.13.11.53</ecNumber>
    </alternativeName>
</protein>
<dbReference type="EC" id="1.13.11.53" evidence="9"/>
<dbReference type="RefSeq" id="WP_145142037.1">
    <property type="nucleotide sequence ID" value="NZ_VLKY01000007.1"/>
</dbReference>
<dbReference type="Proteomes" id="UP000316905">
    <property type="component" value="Unassembled WGS sequence"/>
</dbReference>
<evidence type="ECO:0000256" key="7">
    <source>
        <dbReference type="ARBA" id="ARBA00023004"/>
    </source>
</evidence>
<feature type="binding site" evidence="9">
    <location>
        <position position="97"/>
    </location>
    <ligand>
        <name>Fe(2+)</name>
        <dbReference type="ChEBI" id="CHEBI:29033"/>
    </ligand>
</feature>
<evidence type="ECO:0000313" key="10">
    <source>
        <dbReference type="EMBL" id="TWI53838.1"/>
    </source>
</evidence>
<dbReference type="GO" id="GO:0019284">
    <property type="term" value="P:L-methionine salvage from S-adenosylmethionine"/>
    <property type="evidence" value="ECO:0007669"/>
    <property type="project" value="InterPro"/>
</dbReference>
<comment type="similarity">
    <text evidence="9">Belongs to the acireductone dioxygenase (ARD) family.</text>
</comment>
<dbReference type="Pfam" id="PF03079">
    <property type="entry name" value="ARD"/>
    <property type="match status" value="1"/>
</dbReference>
<comment type="subunit">
    <text evidence="9">Monomer.</text>
</comment>
<keyword evidence="3 9" id="KW-0028">Amino-acid biosynthesis</keyword>
<comment type="pathway">
    <text evidence="9">Amino-acid biosynthesis; L-methionine biosynthesis via salvage pathway; L-methionine from S-methyl-5-thio-alpha-D-ribose 1-phosphate: step 5/6.</text>
</comment>
<reference evidence="10 11" key="1">
    <citation type="journal article" date="2015" name="Stand. Genomic Sci.">
        <title>Genomic Encyclopedia of Bacterial and Archaeal Type Strains, Phase III: the genomes of soil and plant-associated and newly described type strains.</title>
        <authorList>
            <person name="Whitman W.B."/>
            <person name="Woyke T."/>
            <person name="Klenk H.P."/>
            <person name="Zhou Y."/>
            <person name="Lilburn T.G."/>
            <person name="Beck B.J."/>
            <person name="De Vos P."/>
            <person name="Vandamme P."/>
            <person name="Eisen J.A."/>
            <person name="Garrity G."/>
            <person name="Hugenholtz P."/>
            <person name="Kyrpides N.C."/>
        </authorList>
    </citation>
    <scope>NUCLEOTIDE SEQUENCE [LARGE SCALE GENOMIC DNA]</scope>
    <source>
        <strain evidence="10 11">CGMCC 1.6858</strain>
    </source>
</reference>
<comment type="catalytic activity">
    <reaction evidence="9">
        <text>1,2-dihydroxy-5-(methylsulfanyl)pent-1-en-3-one + O2 = 3-(methylsulfanyl)propanoate + CO + formate + 2 H(+)</text>
        <dbReference type="Rhea" id="RHEA:14161"/>
        <dbReference type="ChEBI" id="CHEBI:15378"/>
        <dbReference type="ChEBI" id="CHEBI:15379"/>
        <dbReference type="ChEBI" id="CHEBI:15740"/>
        <dbReference type="ChEBI" id="CHEBI:17245"/>
        <dbReference type="ChEBI" id="CHEBI:49016"/>
        <dbReference type="ChEBI" id="CHEBI:49252"/>
        <dbReference type="EC" id="1.13.11.53"/>
    </reaction>
</comment>
<feature type="binding site" evidence="9">
    <location>
        <position position="103"/>
    </location>
    <ligand>
        <name>Ni(2+)</name>
        <dbReference type="ChEBI" id="CHEBI:49786"/>
    </ligand>
</feature>
<evidence type="ECO:0000313" key="11">
    <source>
        <dbReference type="Proteomes" id="UP000316905"/>
    </source>
</evidence>
<keyword evidence="11" id="KW-1185">Reference proteome</keyword>
<gene>
    <name evidence="9" type="primary">mtnD</name>
    <name evidence="10" type="ORF">IQ22_02449</name>
</gene>
<keyword evidence="8 9" id="KW-0486">Methionine biosynthesis</keyword>
<keyword evidence="5 9" id="KW-0223">Dioxygenase</keyword>
<dbReference type="InterPro" id="IPR014710">
    <property type="entry name" value="RmlC-like_jellyroll"/>
</dbReference>
<evidence type="ECO:0000256" key="3">
    <source>
        <dbReference type="ARBA" id="ARBA00022605"/>
    </source>
</evidence>
<organism evidence="10 11">
    <name type="scientific">Pseudomonas duriflava</name>
    <dbReference type="NCBI Taxonomy" id="459528"/>
    <lineage>
        <taxon>Bacteria</taxon>
        <taxon>Pseudomonadati</taxon>
        <taxon>Pseudomonadota</taxon>
        <taxon>Gammaproteobacteria</taxon>
        <taxon>Pseudomonadales</taxon>
        <taxon>Pseudomonadaceae</taxon>
        <taxon>Pseudomonas</taxon>
    </lineage>
</organism>
<feature type="binding site" evidence="9">
    <location>
        <position position="99"/>
    </location>
    <ligand>
        <name>Fe(2+)</name>
        <dbReference type="ChEBI" id="CHEBI:29033"/>
    </ligand>
</feature>
<dbReference type="GO" id="GO:0010309">
    <property type="term" value="F:acireductone dioxygenase [iron(II)-requiring] activity"/>
    <property type="evidence" value="ECO:0007669"/>
    <property type="project" value="UniProtKB-UniRule"/>
</dbReference>
<evidence type="ECO:0000256" key="2">
    <source>
        <dbReference type="ARBA" id="ARBA00022596"/>
    </source>
</evidence>
<dbReference type="OrthoDB" id="9795636at2"/>
<dbReference type="PANTHER" id="PTHR23418:SF0">
    <property type="entry name" value="ACIREDUCTONE DIOXYGENASE"/>
    <property type="match status" value="1"/>
</dbReference>
<comment type="function">
    <text evidence="9">Catalyzes 2 different reactions between oxygene and the acireductone 1,2-dihydroxy-3-keto-5-methylthiopentene (DHK-MTPene) depending upon the metal bound in the active site. Fe-containing acireductone dioxygenase (Fe-ARD) produces formate and 2-keto-4-methylthiobutyrate (KMTB), the alpha-ketoacid precursor of methionine in the methionine recycle pathway. Ni-containing acireductone dioxygenase (Ni-ARD) produces methylthiopropionate, carbon monoxide and formate, and does not lie on the methionine recycle pathway.</text>
</comment>
<comment type="caution">
    <text evidence="10">The sequence shown here is derived from an EMBL/GenBank/DDBJ whole genome shotgun (WGS) entry which is preliminary data.</text>
</comment>
<comment type="cofactor">
    <cofactor evidence="9">
        <name>Ni(2+)</name>
        <dbReference type="ChEBI" id="CHEBI:49786"/>
    </cofactor>
    <text evidence="9">Binds 1 nickel ion per monomer.</text>
</comment>
<dbReference type="UniPathway" id="UPA00904">
    <property type="reaction ID" value="UER00878"/>
</dbReference>
<dbReference type="EC" id="1.13.11.54" evidence="9"/>
<proteinExistence type="inferred from homology"/>
<keyword evidence="7 9" id="KW-0408">Iron</keyword>
<evidence type="ECO:0000256" key="4">
    <source>
        <dbReference type="ARBA" id="ARBA00022723"/>
    </source>
</evidence>
<dbReference type="EMBL" id="VLKY01000007">
    <property type="protein sequence ID" value="TWI53838.1"/>
    <property type="molecule type" value="Genomic_DNA"/>
</dbReference>
<evidence type="ECO:0000256" key="6">
    <source>
        <dbReference type="ARBA" id="ARBA00023002"/>
    </source>
</evidence>
<name>A0A562QAR3_9PSED</name>
<feature type="binding site" evidence="9">
    <location>
        <position position="141"/>
    </location>
    <ligand>
        <name>Fe(2+)</name>
        <dbReference type="ChEBI" id="CHEBI:29033"/>
    </ligand>
</feature>